<sequence>MRWIVLALLLANIGLFAWFQATGRAPAMVATAERLPGTGEGETVRLVSEVPAEQLAPAAAKPEPDPEPEARGESLCTLIGPFEEAYQGEDVTERLRALQLDADLRELEMKGQMRYWVFLAPRETRREAFRKLRELQAEGIDSYVIPDGSLTNGISFGIFSEPERAENLAEELRGRGHRVRTREEPQTYLERWVVMPPGEIDGLAEEFWSQLQSDYPDLGRRRNLCSEVAAD</sequence>
<reference evidence="3" key="1">
    <citation type="journal article" date="2019" name="Int. J. Syst. Evol. Microbiol.">
        <title>The Global Catalogue of Microorganisms (GCM) 10K type strain sequencing project: providing services to taxonomists for standard genome sequencing and annotation.</title>
        <authorList>
            <consortium name="The Broad Institute Genomics Platform"/>
            <consortium name="The Broad Institute Genome Sequencing Center for Infectious Disease"/>
            <person name="Wu L."/>
            <person name="Ma J."/>
        </authorList>
    </citation>
    <scope>NUCLEOTIDE SEQUENCE [LARGE SCALE GENOMIC DNA]</scope>
    <source>
        <strain evidence="3">KCTC 12848</strain>
    </source>
</reference>
<feature type="region of interest" description="Disordered" evidence="1">
    <location>
        <begin position="54"/>
        <end position="73"/>
    </location>
</feature>
<evidence type="ECO:0000313" key="3">
    <source>
        <dbReference type="Proteomes" id="UP001597425"/>
    </source>
</evidence>
<organism evidence="2 3">
    <name type="scientific">Microbulbifer halophilus</name>
    <dbReference type="NCBI Taxonomy" id="453963"/>
    <lineage>
        <taxon>Bacteria</taxon>
        <taxon>Pseudomonadati</taxon>
        <taxon>Pseudomonadota</taxon>
        <taxon>Gammaproteobacteria</taxon>
        <taxon>Cellvibrionales</taxon>
        <taxon>Microbulbiferaceae</taxon>
        <taxon>Microbulbifer</taxon>
    </lineage>
</organism>
<accession>A0ABW5EAD2</accession>
<proteinExistence type="predicted"/>
<dbReference type="RefSeq" id="WP_265723609.1">
    <property type="nucleotide sequence ID" value="NZ_JAPIVK010000061.1"/>
</dbReference>
<protein>
    <submittedName>
        <fullName evidence="2">SPOR domain-containing protein</fullName>
    </submittedName>
</protein>
<dbReference type="Proteomes" id="UP001597425">
    <property type="component" value="Unassembled WGS sequence"/>
</dbReference>
<dbReference type="InterPro" id="IPR036680">
    <property type="entry name" value="SPOR-like_sf"/>
</dbReference>
<dbReference type="SUPFAM" id="SSF110997">
    <property type="entry name" value="Sporulation related repeat"/>
    <property type="match status" value="1"/>
</dbReference>
<evidence type="ECO:0000256" key="1">
    <source>
        <dbReference type="SAM" id="MobiDB-lite"/>
    </source>
</evidence>
<dbReference type="EMBL" id="JBHUJD010000001">
    <property type="protein sequence ID" value="MFD2308890.1"/>
    <property type="molecule type" value="Genomic_DNA"/>
</dbReference>
<keyword evidence="3" id="KW-1185">Reference proteome</keyword>
<feature type="compositionally biased region" description="Basic and acidic residues" evidence="1">
    <location>
        <begin position="62"/>
        <end position="72"/>
    </location>
</feature>
<evidence type="ECO:0000313" key="2">
    <source>
        <dbReference type="EMBL" id="MFD2308890.1"/>
    </source>
</evidence>
<gene>
    <name evidence="2" type="ORF">ACFSKX_00515</name>
</gene>
<name>A0ABW5EAD2_9GAMM</name>
<comment type="caution">
    <text evidence="2">The sequence shown here is derived from an EMBL/GenBank/DDBJ whole genome shotgun (WGS) entry which is preliminary data.</text>
</comment>